<proteinExistence type="predicted"/>
<keyword evidence="1" id="KW-0732">Signal</keyword>
<evidence type="ECO:0000313" key="2">
    <source>
        <dbReference type="EMBL" id="RGA07040.1"/>
    </source>
</evidence>
<dbReference type="EMBL" id="QFZU02000001">
    <property type="protein sequence ID" value="RGA07040.1"/>
    <property type="molecule type" value="Genomic_DNA"/>
</dbReference>
<accession>A0ABX9LT07</accession>
<dbReference type="RefSeq" id="WP_208868145.1">
    <property type="nucleotide sequence ID" value="NZ_QFZU02000001.1"/>
</dbReference>
<dbReference type="Pfam" id="PF13517">
    <property type="entry name" value="FG-GAP_3"/>
    <property type="match status" value="1"/>
</dbReference>
<dbReference type="InterPro" id="IPR013517">
    <property type="entry name" value="FG-GAP"/>
</dbReference>
<keyword evidence="3" id="KW-1185">Reference proteome</keyword>
<dbReference type="Gene3D" id="2.40.128.340">
    <property type="match status" value="1"/>
</dbReference>
<dbReference type="Proteomes" id="UP000262538">
    <property type="component" value="Unassembled WGS sequence"/>
</dbReference>
<protein>
    <recommendedName>
        <fullName evidence="4">VCBS repeat-containing protein</fullName>
    </recommendedName>
</protein>
<dbReference type="InterPro" id="IPR028994">
    <property type="entry name" value="Integrin_alpha_N"/>
</dbReference>
<name>A0ABX9LT07_9ACTN</name>
<reference evidence="2 3" key="1">
    <citation type="submission" date="2018-08" db="EMBL/GenBank/DDBJ databases">
        <title>Microbispora. triticiradicis sp. nov., a novel actinomycete isolated from the root of wheat (Triticum aestivum L.)).</title>
        <authorList>
            <person name="Han C."/>
        </authorList>
    </citation>
    <scope>NUCLEOTIDE SEQUENCE [LARGE SCALE GENOMIC DNA]</scope>
    <source>
        <strain evidence="2 3">NEAU-HRDPA2-9</strain>
    </source>
</reference>
<sequence>MAGDFDGDGKDDIIGFNGGDELLIWRSTSTATAFSFLLPLADYDGDGKKDIAGVAGSDLWIHRNTSTPGDFSTAGVFVSSGWRTVSKFMAGDFDGDGKDDI</sequence>
<evidence type="ECO:0000313" key="3">
    <source>
        <dbReference type="Proteomes" id="UP000262538"/>
    </source>
</evidence>
<gene>
    <name evidence="2" type="ORF">DI270_000005</name>
</gene>
<feature type="non-terminal residue" evidence="2">
    <location>
        <position position="101"/>
    </location>
</feature>
<organism evidence="2 3">
    <name type="scientific">Microbispora triticiradicis</name>
    <dbReference type="NCBI Taxonomy" id="2200763"/>
    <lineage>
        <taxon>Bacteria</taxon>
        <taxon>Bacillati</taxon>
        <taxon>Actinomycetota</taxon>
        <taxon>Actinomycetes</taxon>
        <taxon>Streptosporangiales</taxon>
        <taxon>Streptosporangiaceae</taxon>
        <taxon>Microbispora</taxon>
    </lineage>
</organism>
<evidence type="ECO:0008006" key="4">
    <source>
        <dbReference type="Google" id="ProtNLM"/>
    </source>
</evidence>
<dbReference type="SUPFAM" id="SSF69318">
    <property type="entry name" value="Integrin alpha N-terminal domain"/>
    <property type="match status" value="1"/>
</dbReference>
<comment type="caution">
    <text evidence="2">The sequence shown here is derived from an EMBL/GenBank/DDBJ whole genome shotgun (WGS) entry which is preliminary data.</text>
</comment>
<evidence type="ECO:0000256" key="1">
    <source>
        <dbReference type="ARBA" id="ARBA00022729"/>
    </source>
</evidence>